<organism evidence="2">
    <name type="scientific">marine sediment metagenome</name>
    <dbReference type="NCBI Taxonomy" id="412755"/>
    <lineage>
        <taxon>unclassified sequences</taxon>
        <taxon>metagenomes</taxon>
        <taxon>ecological metagenomes</taxon>
    </lineage>
</organism>
<sequence>MGIGYIFLSCDLGSEKALIDELKTIEGVKEVNGIYGVYDILVKVEVQDEHKLKEILTYKIRKMNQVRDTTTLIEIEGQG</sequence>
<dbReference type="Pfam" id="PF01037">
    <property type="entry name" value="AsnC_trans_reg"/>
    <property type="match status" value="1"/>
</dbReference>
<feature type="domain" description="Transcription regulator AsnC/Lrp ligand binding" evidence="1">
    <location>
        <begin position="9"/>
        <end position="73"/>
    </location>
</feature>
<accession>A0A0F8WK07</accession>
<protein>
    <recommendedName>
        <fullName evidence="1">Transcription regulator AsnC/Lrp ligand binding domain-containing protein</fullName>
    </recommendedName>
</protein>
<dbReference type="EMBL" id="LAZR01064718">
    <property type="protein sequence ID" value="KKK56983.1"/>
    <property type="molecule type" value="Genomic_DNA"/>
</dbReference>
<evidence type="ECO:0000259" key="1">
    <source>
        <dbReference type="Pfam" id="PF01037"/>
    </source>
</evidence>
<proteinExistence type="predicted"/>
<dbReference type="Gene3D" id="3.30.70.920">
    <property type="match status" value="1"/>
</dbReference>
<comment type="caution">
    <text evidence="2">The sequence shown here is derived from an EMBL/GenBank/DDBJ whole genome shotgun (WGS) entry which is preliminary data.</text>
</comment>
<reference evidence="2" key="1">
    <citation type="journal article" date="2015" name="Nature">
        <title>Complex archaea that bridge the gap between prokaryotes and eukaryotes.</title>
        <authorList>
            <person name="Spang A."/>
            <person name="Saw J.H."/>
            <person name="Jorgensen S.L."/>
            <person name="Zaremba-Niedzwiedzka K."/>
            <person name="Martijn J."/>
            <person name="Lind A.E."/>
            <person name="van Eijk R."/>
            <person name="Schleper C."/>
            <person name="Guy L."/>
            <person name="Ettema T.J."/>
        </authorList>
    </citation>
    <scope>NUCLEOTIDE SEQUENCE</scope>
</reference>
<evidence type="ECO:0000313" key="2">
    <source>
        <dbReference type="EMBL" id="KKK56983.1"/>
    </source>
</evidence>
<dbReference type="SUPFAM" id="SSF54909">
    <property type="entry name" value="Dimeric alpha+beta barrel"/>
    <property type="match status" value="1"/>
</dbReference>
<name>A0A0F8WK07_9ZZZZ</name>
<dbReference type="InterPro" id="IPR019887">
    <property type="entry name" value="Tscrpt_reg_AsnC/Lrp_C"/>
</dbReference>
<gene>
    <name evidence="2" type="ORF">LCGC14_3059050</name>
</gene>
<dbReference type="InterPro" id="IPR011008">
    <property type="entry name" value="Dimeric_a/b-barrel"/>
</dbReference>
<dbReference type="AlphaFoldDB" id="A0A0F8WK07"/>